<dbReference type="OrthoDB" id="843225at2759"/>
<dbReference type="InterPro" id="IPR014729">
    <property type="entry name" value="Rossmann-like_a/b/a_fold"/>
</dbReference>
<keyword evidence="4" id="KW-1185">Reference proteome</keyword>
<dbReference type="CDD" id="cd23659">
    <property type="entry name" value="USP_At3g01520-like"/>
    <property type="match status" value="1"/>
</dbReference>
<organism evidence="3 4">
    <name type="scientific">Lichtheimia corymbifera JMRC:FSU:9682</name>
    <dbReference type="NCBI Taxonomy" id="1263082"/>
    <lineage>
        <taxon>Eukaryota</taxon>
        <taxon>Fungi</taxon>
        <taxon>Fungi incertae sedis</taxon>
        <taxon>Mucoromycota</taxon>
        <taxon>Mucoromycotina</taxon>
        <taxon>Mucoromycetes</taxon>
        <taxon>Mucorales</taxon>
        <taxon>Lichtheimiaceae</taxon>
        <taxon>Lichtheimia</taxon>
    </lineage>
</organism>
<dbReference type="STRING" id="1263082.A0A068RGD2"/>
<evidence type="ECO:0000313" key="4">
    <source>
        <dbReference type="Proteomes" id="UP000027586"/>
    </source>
</evidence>
<gene>
    <name evidence="3" type="ORF">LCOR_00566.1</name>
</gene>
<comment type="caution">
    <text evidence="3">The sequence shown here is derived from an EMBL/GenBank/DDBJ whole genome shotgun (WGS) entry which is preliminary data.</text>
</comment>
<dbReference type="SUPFAM" id="SSF52402">
    <property type="entry name" value="Adenine nucleotide alpha hydrolases-like"/>
    <property type="match status" value="1"/>
</dbReference>
<protein>
    <recommendedName>
        <fullName evidence="2">UspA domain-containing protein</fullName>
    </recommendedName>
</protein>
<evidence type="ECO:0000256" key="1">
    <source>
        <dbReference type="SAM" id="MobiDB-lite"/>
    </source>
</evidence>
<dbReference type="Gene3D" id="3.40.50.620">
    <property type="entry name" value="HUPs"/>
    <property type="match status" value="1"/>
</dbReference>
<dbReference type="Proteomes" id="UP000027586">
    <property type="component" value="Unassembled WGS sequence"/>
</dbReference>
<dbReference type="EMBL" id="CBTN010000002">
    <property type="protein sequence ID" value="CDH48795.1"/>
    <property type="molecule type" value="Genomic_DNA"/>
</dbReference>
<proteinExistence type="predicted"/>
<accession>A0A068RGD2</accession>
<feature type="compositionally biased region" description="Basic and acidic residues" evidence="1">
    <location>
        <begin position="170"/>
        <end position="180"/>
    </location>
</feature>
<sequence>MSRRDTRRDTIVEHYPLVEGQQQVDIQRVVVISIDPNSAKYVIDWAVDNFIQPSKDLVVLVHVRLLEMPMAPYADSAGYMDDAAEERKTESHDLLKEYASGLWHKQIACKAVSMIGDPKAEIVRKVQETHADVLIMGSRNMGTIRRTLLGSVSDHCVHHAPSTVIIAKPPAEHEDEGNKETRRRSFLQRIRSST</sequence>
<reference evidence="3" key="1">
    <citation type="submission" date="2013-08" db="EMBL/GenBank/DDBJ databases">
        <title>Gene expansion shapes genome architecture in the human pathogen Lichtheimia corymbifera: an evolutionary genomics analysis in the ancient terrestrial Mucorales (Mucoromycotina).</title>
        <authorList>
            <person name="Schwartze V.U."/>
            <person name="Winter S."/>
            <person name="Shelest E."/>
            <person name="Marcet-Houben M."/>
            <person name="Horn F."/>
            <person name="Wehner S."/>
            <person name="Hoffmann K."/>
            <person name="Riege K."/>
            <person name="Sammeth M."/>
            <person name="Nowrousian M."/>
            <person name="Valiante V."/>
            <person name="Linde J."/>
            <person name="Jacobsen I.D."/>
            <person name="Marz M."/>
            <person name="Brakhage A.A."/>
            <person name="Gabaldon T."/>
            <person name="Bocker S."/>
            <person name="Voigt K."/>
        </authorList>
    </citation>
    <scope>NUCLEOTIDE SEQUENCE [LARGE SCALE GENOMIC DNA]</scope>
    <source>
        <strain evidence="3">FSU 9682</strain>
    </source>
</reference>
<dbReference type="InterPro" id="IPR006016">
    <property type="entry name" value="UspA"/>
</dbReference>
<evidence type="ECO:0000313" key="3">
    <source>
        <dbReference type="EMBL" id="CDH48795.1"/>
    </source>
</evidence>
<dbReference type="VEuPathDB" id="FungiDB:LCOR_00566.1"/>
<name>A0A068RGD2_9FUNG</name>
<evidence type="ECO:0000259" key="2">
    <source>
        <dbReference type="Pfam" id="PF00582"/>
    </source>
</evidence>
<dbReference type="AlphaFoldDB" id="A0A068RGD2"/>
<dbReference type="Pfam" id="PF00582">
    <property type="entry name" value="Usp"/>
    <property type="match status" value="1"/>
</dbReference>
<dbReference type="PANTHER" id="PTHR31964:SF113">
    <property type="entry name" value="USPA DOMAIN-CONTAINING PROTEIN"/>
    <property type="match status" value="1"/>
</dbReference>
<feature type="region of interest" description="Disordered" evidence="1">
    <location>
        <begin position="168"/>
        <end position="194"/>
    </location>
</feature>
<dbReference type="InterPro" id="IPR006015">
    <property type="entry name" value="Universal_stress_UspA"/>
</dbReference>
<feature type="domain" description="UspA" evidence="2">
    <location>
        <begin position="29"/>
        <end position="168"/>
    </location>
</feature>
<dbReference type="PRINTS" id="PR01438">
    <property type="entry name" value="UNVRSLSTRESS"/>
</dbReference>
<dbReference type="PANTHER" id="PTHR31964">
    <property type="entry name" value="ADENINE NUCLEOTIDE ALPHA HYDROLASES-LIKE SUPERFAMILY PROTEIN"/>
    <property type="match status" value="1"/>
</dbReference>